<comment type="caution">
    <text evidence="2">The sequence shown here is derived from an EMBL/GenBank/DDBJ whole genome shotgun (WGS) entry which is preliminary data.</text>
</comment>
<keyword evidence="1" id="KW-0175">Coiled coil</keyword>
<dbReference type="EMBL" id="ADBV01021597">
    <property type="protein sequence ID" value="EJW70514.1"/>
    <property type="molecule type" value="Genomic_DNA"/>
</dbReference>
<feature type="non-terminal residue" evidence="2">
    <location>
        <position position="107"/>
    </location>
</feature>
<organism evidence="2 3">
    <name type="scientific">Wuchereria bancrofti</name>
    <dbReference type="NCBI Taxonomy" id="6293"/>
    <lineage>
        <taxon>Eukaryota</taxon>
        <taxon>Metazoa</taxon>
        <taxon>Ecdysozoa</taxon>
        <taxon>Nematoda</taxon>
        <taxon>Chromadorea</taxon>
        <taxon>Rhabditida</taxon>
        <taxon>Spirurina</taxon>
        <taxon>Spiruromorpha</taxon>
        <taxon>Filarioidea</taxon>
        <taxon>Onchocercidae</taxon>
        <taxon>Wuchereria</taxon>
    </lineage>
</organism>
<feature type="coiled-coil region" evidence="1">
    <location>
        <begin position="6"/>
        <end position="54"/>
    </location>
</feature>
<gene>
    <name evidence="2" type="ORF">WUBG_18581</name>
</gene>
<protein>
    <submittedName>
        <fullName evidence="2">Uncharacterized protein</fullName>
    </submittedName>
</protein>
<accession>J9E581</accession>
<evidence type="ECO:0000256" key="1">
    <source>
        <dbReference type="SAM" id="Coils"/>
    </source>
</evidence>
<name>J9E581_WUCBA</name>
<evidence type="ECO:0000313" key="3">
    <source>
        <dbReference type="Proteomes" id="UP000004810"/>
    </source>
</evidence>
<evidence type="ECO:0000313" key="2">
    <source>
        <dbReference type="EMBL" id="EJW70514.1"/>
    </source>
</evidence>
<dbReference type="AlphaFoldDB" id="J9E581"/>
<reference evidence="3" key="1">
    <citation type="submission" date="2012-08" db="EMBL/GenBank/DDBJ databases">
        <title>The Genome Sequence of Wuchereria bancrofti.</title>
        <authorList>
            <person name="Nutman T.B."/>
            <person name="Fink D.L."/>
            <person name="Russ C."/>
            <person name="Young S."/>
            <person name="Zeng Q."/>
            <person name="Koehrsen M."/>
            <person name="Alvarado L."/>
            <person name="Berlin A."/>
            <person name="Chapman S.B."/>
            <person name="Chen Z."/>
            <person name="Freedman E."/>
            <person name="Gellesch M."/>
            <person name="Goldberg J."/>
            <person name="Griggs A."/>
            <person name="Gujja S."/>
            <person name="Heilman E.R."/>
            <person name="Heiman D."/>
            <person name="Hepburn T."/>
            <person name="Howarth C."/>
            <person name="Jen D."/>
            <person name="Larson L."/>
            <person name="Lewis B."/>
            <person name="Mehta T."/>
            <person name="Park D."/>
            <person name="Pearson M."/>
            <person name="Roberts A."/>
            <person name="Saif S."/>
            <person name="Shea T."/>
            <person name="Shenoy N."/>
            <person name="Sisk P."/>
            <person name="Stolte C."/>
            <person name="Sykes S."/>
            <person name="Walk T."/>
            <person name="White J."/>
            <person name="Yandava C."/>
            <person name="Haas B."/>
            <person name="Henn M.R."/>
            <person name="Nusbaum C."/>
            <person name="Birren B."/>
        </authorList>
    </citation>
    <scope>NUCLEOTIDE SEQUENCE [LARGE SCALE GENOMIC DNA]</scope>
    <source>
        <strain evidence="3">NA</strain>
    </source>
</reference>
<proteinExistence type="predicted"/>
<sequence length="107" mass="12295">NLNLEIVQFKQTQETIEAEKQLLENRTMHLKEEITKKNAMIEELEASLEEHAQLAVASVSSYTIDDHEKISIVDRLREREKTLADTKVALSNLQNVLRDIGIDHEAQ</sequence>
<feature type="non-terminal residue" evidence="2">
    <location>
        <position position="1"/>
    </location>
</feature>
<dbReference type="Proteomes" id="UP000004810">
    <property type="component" value="Unassembled WGS sequence"/>
</dbReference>